<name>A0AA39R1X2_9LECA</name>
<organism evidence="1 2">
    <name type="scientific">Cladonia borealis</name>
    <dbReference type="NCBI Taxonomy" id="184061"/>
    <lineage>
        <taxon>Eukaryota</taxon>
        <taxon>Fungi</taxon>
        <taxon>Dikarya</taxon>
        <taxon>Ascomycota</taxon>
        <taxon>Pezizomycotina</taxon>
        <taxon>Lecanoromycetes</taxon>
        <taxon>OSLEUM clade</taxon>
        <taxon>Lecanoromycetidae</taxon>
        <taxon>Lecanorales</taxon>
        <taxon>Lecanorineae</taxon>
        <taxon>Cladoniaceae</taxon>
        <taxon>Cladonia</taxon>
    </lineage>
</organism>
<proteinExistence type="predicted"/>
<sequence>MAATEPELSVKLSLSSSTYCFSNPTPPVLSLTVESHADRPLTIFTWKTPFHPKSGMTQGCFKITDLESNELVPQGTIRLQRLPFSRVRGCSDEMYFLTLQPHTPTVVSTGFSQGGGNRPQPRAVVERGWVLDEQGNELKIRRGTQGCGIDGLEVGHRYKVGVTRGPLMGLWWRWGTKEEFQVEPGEPNWTLSAVTPEQVPLEVGPIDEVEFSITSEEQTG</sequence>
<dbReference type="EMBL" id="JAFEKC020000011">
    <property type="protein sequence ID" value="KAK0512119.1"/>
    <property type="molecule type" value="Genomic_DNA"/>
</dbReference>
<dbReference type="Proteomes" id="UP001166286">
    <property type="component" value="Unassembled WGS sequence"/>
</dbReference>
<evidence type="ECO:0000313" key="1">
    <source>
        <dbReference type="EMBL" id="KAK0512119.1"/>
    </source>
</evidence>
<keyword evidence="2" id="KW-1185">Reference proteome</keyword>
<evidence type="ECO:0000313" key="2">
    <source>
        <dbReference type="Proteomes" id="UP001166286"/>
    </source>
</evidence>
<dbReference type="AlphaFoldDB" id="A0AA39R1X2"/>
<comment type="caution">
    <text evidence="1">The sequence shown here is derived from an EMBL/GenBank/DDBJ whole genome shotgun (WGS) entry which is preliminary data.</text>
</comment>
<reference evidence="1" key="1">
    <citation type="submission" date="2023-03" db="EMBL/GenBank/DDBJ databases">
        <title>Complete genome of Cladonia borealis.</title>
        <authorList>
            <person name="Park H."/>
        </authorList>
    </citation>
    <scope>NUCLEOTIDE SEQUENCE</scope>
    <source>
        <strain evidence="1">ANT050790</strain>
    </source>
</reference>
<accession>A0AA39R1X2</accession>
<gene>
    <name evidence="1" type="ORF">JMJ35_005247</name>
</gene>
<protein>
    <submittedName>
        <fullName evidence="1">Uncharacterized protein</fullName>
    </submittedName>
</protein>